<dbReference type="EMBL" id="ML732775">
    <property type="protein sequence ID" value="KAB8276639.1"/>
    <property type="molecule type" value="Genomic_DNA"/>
</dbReference>
<name>A0A5N6JEC9_9EURO</name>
<evidence type="ECO:0000313" key="1">
    <source>
        <dbReference type="EMBL" id="KAB8276639.1"/>
    </source>
</evidence>
<dbReference type="AlphaFoldDB" id="A0A5N6JEC9"/>
<organism evidence="1 2">
    <name type="scientific">Aspergillus minisclerotigenes</name>
    <dbReference type="NCBI Taxonomy" id="656917"/>
    <lineage>
        <taxon>Eukaryota</taxon>
        <taxon>Fungi</taxon>
        <taxon>Dikarya</taxon>
        <taxon>Ascomycota</taxon>
        <taxon>Pezizomycotina</taxon>
        <taxon>Eurotiomycetes</taxon>
        <taxon>Eurotiomycetidae</taxon>
        <taxon>Eurotiales</taxon>
        <taxon>Aspergillaceae</taxon>
        <taxon>Aspergillus</taxon>
        <taxon>Aspergillus subgen. Circumdati</taxon>
    </lineage>
</organism>
<protein>
    <submittedName>
        <fullName evidence="1">Uncharacterized protein</fullName>
    </submittedName>
</protein>
<sequence length="150" mass="16758">MDSRDIEFKRSLKDLGSPTREPNAAEILSLSQASCDSGIPPLIPSLTRFLWIFLFFFLPVLPSPLSDCSTQSHSVLSFLLPSQQITMVGNNYSSLLTQAATLPCEHKKRTKYELLGFLISGNFLACRLRAERDRERGGLLQHNASTLDED</sequence>
<keyword evidence="2" id="KW-1185">Reference proteome</keyword>
<evidence type="ECO:0000313" key="2">
    <source>
        <dbReference type="Proteomes" id="UP000326289"/>
    </source>
</evidence>
<reference evidence="1 2" key="1">
    <citation type="submission" date="2019-04" db="EMBL/GenBank/DDBJ databases">
        <title>Fungal friends and foes A comparative genomics study of 23 Aspergillus species from section Flavi.</title>
        <authorList>
            <consortium name="DOE Joint Genome Institute"/>
            <person name="Kjaerbolling I."/>
            <person name="Vesth T.C."/>
            <person name="Frisvad J.C."/>
            <person name="Nybo J.L."/>
            <person name="Theobald S."/>
            <person name="Kildgaard S."/>
            <person name="Petersen T.I."/>
            <person name="Kuo A."/>
            <person name="Sato A."/>
            <person name="Lyhne E.K."/>
            <person name="Kogle M.E."/>
            <person name="Wiebenga A."/>
            <person name="Kun R.S."/>
            <person name="Lubbers R.J."/>
            <person name="Makela M.R."/>
            <person name="Barry K."/>
            <person name="Chovatia M."/>
            <person name="Clum A."/>
            <person name="Daum C."/>
            <person name="Haridas S."/>
            <person name="He G."/>
            <person name="LaButti K."/>
            <person name="Lipzen A."/>
            <person name="Mondo S."/>
            <person name="Pangilinan J."/>
            <person name="Riley R."/>
            <person name="Salamov A."/>
            <person name="Simmons B.A."/>
            <person name="Magnuson J.K."/>
            <person name="Henrissat B."/>
            <person name="Mortensen U.H."/>
            <person name="Larsen T.O."/>
            <person name="De vries R.P."/>
            <person name="Grigoriev I.V."/>
            <person name="Machida M."/>
            <person name="Baker S.E."/>
            <person name="Andersen M.R."/>
        </authorList>
    </citation>
    <scope>NUCLEOTIDE SEQUENCE [LARGE SCALE GENOMIC DNA]</scope>
    <source>
        <strain evidence="1 2">CBS 117635</strain>
    </source>
</reference>
<dbReference type="Proteomes" id="UP000326289">
    <property type="component" value="Unassembled WGS sequence"/>
</dbReference>
<proteinExistence type="predicted"/>
<gene>
    <name evidence="1" type="ORF">BDV30DRAFT_22591</name>
</gene>
<accession>A0A5N6JEC9</accession>